<comment type="subcellular location">
    <subcellularLocation>
        <location evidence="1">Membrane</location>
        <topology evidence="1">Multi-pass membrane protein</topology>
    </subcellularLocation>
</comment>
<evidence type="ECO:0000256" key="2">
    <source>
        <dbReference type="ARBA" id="ARBA00022692"/>
    </source>
</evidence>
<protein>
    <submittedName>
        <fullName evidence="9">G-protein coupled receptors family 1 profile domain-containing protein</fullName>
    </submittedName>
</protein>
<feature type="transmembrane region" description="Helical" evidence="7">
    <location>
        <begin position="58"/>
        <end position="80"/>
    </location>
</feature>
<gene>
    <name evidence="9" type="ORF">SUNI508_14057</name>
</gene>
<evidence type="ECO:0000256" key="1">
    <source>
        <dbReference type="ARBA" id="ARBA00004141"/>
    </source>
</evidence>
<organism evidence="9 10">
    <name type="scientific">Seiridium unicorne</name>
    <dbReference type="NCBI Taxonomy" id="138068"/>
    <lineage>
        <taxon>Eukaryota</taxon>
        <taxon>Fungi</taxon>
        <taxon>Dikarya</taxon>
        <taxon>Ascomycota</taxon>
        <taxon>Pezizomycotina</taxon>
        <taxon>Sordariomycetes</taxon>
        <taxon>Xylariomycetidae</taxon>
        <taxon>Amphisphaeriales</taxon>
        <taxon>Sporocadaceae</taxon>
        <taxon>Seiridium</taxon>
    </lineage>
</organism>
<sequence>MDFYIFFLPQPILIRLRQPLRRRLQLVGIFSTALLGVGASVVSAVFKARSISSQDSGWLTGIIAMASYVILQDASLIILFQRLTNSICRKNSLIETNIAIIVGCMPSIPQLATVTIGGSAFFRSLRSHLIRNLGRSANWKSGSDGLGGKNKAPSLVTFGANQRPRRNNYFELNDSALLDTHGDTMLGEVAEEEHEMQSKPSSIQREAEHYV</sequence>
<dbReference type="Pfam" id="PF20684">
    <property type="entry name" value="Fung_rhodopsin"/>
    <property type="match status" value="1"/>
</dbReference>
<name>A0ABR2V8I1_9PEZI</name>
<keyword evidence="4 7" id="KW-0472">Membrane</keyword>
<proteinExistence type="inferred from homology"/>
<dbReference type="InterPro" id="IPR052337">
    <property type="entry name" value="SAT4-like"/>
</dbReference>
<evidence type="ECO:0000313" key="9">
    <source>
        <dbReference type="EMBL" id="KAK9423235.1"/>
    </source>
</evidence>
<keyword evidence="10" id="KW-1185">Reference proteome</keyword>
<evidence type="ECO:0000256" key="7">
    <source>
        <dbReference type="SAM" id="Phobius"/>
    </source>
</evidence>
<reference evidence="9 10" key="1">
    <citation type="journal article" date="2024" name="J. Plant Pathol.">
        <title>Sequence and assembly of the genome of Seiridium unicorne, isolate CBS 538.82, causal agent of cypress canker disease.</title>
        <authorList>
            <person name="Scali E."/>
            <person name="Rocca G.D."/>
            <person name="Danti R."/>
            <person name="Garbelotto M."/>
            <person name="Barberini S."/>
            <person name="Baroncelli R."/>
            <person name="Emiliani G."/>
        </authorList>
    </citation>
    <scope>NUCLEOTIDE SEQUENCE [LARGE SCALE GENOMIC DNA]</scope>
    <source>
        <strain evidence="9 10">BM-138-508</strain>
    </source>
</reference>
<accession>A0ABR2V8I1</accession>
<dbReference type="PANTHER" id="PTHR33048">
    <property type="entry name" value="PTH11-LIKE INTEGRAL MEMBRANE PROTEIN (AFU_ORTHOLOGUE AFUA_5G11245)"/>
    <property type="match status" value="1"/>
</dbReference>
<evidence type="ECO:0000256" key="5">
    <source>
        <dbReference type="ARBA" id="ARBA00038359"/>
    </source>
</evidence>
<keyword evidence="2 7" id="KW-0812">Transmembrane</keyword>
<comment type="caution">
    <text evidence="9">The sequence shown here is derived from an EMBL/GenBank/DDBJ whole genome shotgun (WGS) entry which is preliminary data.</text>
</comment>
<evidence type="ECO:0000259" key="8">
    <source>
        <dbReference type="Pfam" id="PF20684"/>
    </source>
</evidence>
<keyword evidence="9" id="KW-0675">Receptor</keyword>
<comment type="similarity">
    <text evidence="5">Belongs to the SAT4 family.</text>
</comment>
<dbReference type="Proteomes" id="UP001408356">
    <property type="component" value="Unassembled WGS sequence"/>
</dbReference>
<keyword evidence="3 7" id="KW-1133">Transmembrane helix</keyword>
<dbReference type="EMBL" id="JARVKF010000083">
    <property type="protein sequence ID" value="KAK9423235.1"/>
    <property type="molecule type" value="Genomic_DNA"/>
</dbReference>
<feature type="region of interest" description="Disordered" evidence="6">
    <location>
        <begin position="191"/>
        <end position="211"/>
    </location>
</feature>
<dbReference type="InterPro" id="IPR049326">
    <property type="entry name" value="Rhodopsin_dom_fungi"/>
</dbReference>
<evidence type="ECO:0000256" key="3">
    <source>
        <dbReference type="ARBA" id="ARBA00022989"/>
    </source>
</evidence>
<dbReference type="PANTHER" id="PTHR33048:SF47">
    <property type="entry name" value="INTEGRAL MEMBRANE PROTEIN-RELATED"/>
    <property type="match status" value="1"/>
</dbReference>
<evidence type="ECO:0000256" key="6">
    <source>
        <dbReference type="SAM" id="MobiDB-lite"/>
    </source>
</evidence>
<feature type="transmembrane region" description="Helical" evidence="7">
    <location>
        <begin position="24"/>
        <end position="46"/>
    </location>
</feature>
<evidence type="ECO:0000313" key="10">
    <source>
        <dbReference type="Proteomes" id="UP001408356"/>
    </source>
</evidence>
<feature type="domain" description="Rhodopsin" evidence="8">
    <location>
        <begin position="2"/>
        <end position="111"/>
    </location>
</feature>
<evidence type="ECO:0000256" key="4">
    <source>
        <dbReference type="ARBA" id="ARBA00023136"/>
    </source>
</evidence>